<evidence type="ECO:0008006" key="3">
    <source>
        <dbReference type="Google" id="ProtNLM"/>
    </source>
</evidence>
<accession>W6S2E5</accession>
<dbReference type="InterPro" id="IPR036388">
    <property type="entry name" value="WH-like_DNA-bd_sf"/>
</dbReference>
<dbReference type="PATRIC" id="fig|348824.6.peg.4711"/>
<dbReference type="EMBL" id="HG916854">
    <property type="protein sequence ID" value="CDM60586.1"/>
    <property type="molecule type" value="Genomic_DNA"/>
</dbReference>
<keyword evidence="2" id="KW-1185">Reference proteome</keyword>
<evidence type="ECO:0000313" key="2">
    <source>
        <dbReference type="Proteomes" id="UP000019443"/>
    </source>
</evidence>
<keyword evidence="1" id="KW-0614">Plasmid</keyword>
<proteinExistence type="predicted"/>
<dbReference type="KEGG" id="rhl:LPU83_pLPU83c_0024"/>
<protein>
    <recommendedName>
        <fullName evidence="3">HTH marR-type domain-containing protein</fullName>
    </recommendedName>
</protein>
<dbReference type="Gene3D" id="1.10.10.10">
    <property type="entry name" value="Winged helix-like DNA-binding domain superfamily/Winged helix DNA-binding domain"/>
    <property type="match status" value="1"/>
</dbReference>
<dbReference type="InterPro" id="IPR036390">
    <property type="entry name" value="WH_DNA-bd_sf"/>
</dbReference>
<sequence length="103" mass="11447">MRQSPRRGSPRAADLSRSLGIDASTIAANLKPLMRQELVFAPVDVTDRRARRLFLTVAGSERLERGIKQLQEYEGGLASECDGNTDHLASVRLSAVWQKHAFK</sequence>
<geneLocation type="plasmid" evidence="1 2">
    <name>pLPU83c</name>
</geneLocation>
<reference evidence="1" key="1">
    <citation type="submission" date="2013-11" db="EMBL/GenBank/DDBJ databases">
        <title>Draft genome sequence of the broad-host-range Rhizobium sp. LPU83 strain, a member of the low-genetic diversity Oregon-like Rhizobium sp. group.</title>
        <authorList>
            <person name="Wibberg D."/>
            <person name="Puehler A."/>
            <person name="Schlueter A."/>
        </authorList>
    </citation>
    <scope>NUCLEOTIDE SEQUENCE [LARGE SCALE GENOMIC DNA]</scope>
    <source>
        <strain evidence="1">LPU83</strain>
        <plasmid evidence="1">pLPU83c</plasmid>
    </source>
</reference>
<dbReference type="AlphaFoldDB" id="W6S2E5"/>
<dbReference type="HOGENOM" id="CLU_2261571_0_0_5"/>
<name>W6S2E5_9HYPH</name>
<organism evidence="1 2">
    <name type="scientific">Rhizobium favelukesii</name>
    <dbReference type="NCBI Taxonomy" id="348824"/>
    <lineage>
        <taxon>Bacteria</taxon>
        <taxon>Pseudomonadati</taxon>
        <taxon>Pseudomonadota</taxon>
        <taxon>Alphaproteobacteria</taxon>
        <taxon>Hyphomicrobiales</taxon>
        <taxon>Rhizobiaceae</taxon>
        <taxon>Rhizobium/Agrobacterium group</taxon>
        <taxon>Rhizobium</taxon>
    </lineage>
</organism>
<gene>
    <name evidence="1" type="ORF">LPU83_pLPU83c_0024</name>
</gene>
<evidence type="ECO:0000313" key="1">
    <source>
        <dbReference type="EMBL" id="CDM60586.1"/>
    </source>
</evidence>
<dbReference type="Proteomes" id="UP000019443">
    <property type="component" value="Plasmid pLPU83c"/>
</dbReference>
<dbReference type="SUPFAM" id="SSF46785">
    <property type="entry name" value="Winged helix' DNA-binding domain"/>
    <property type="match status" value="1"/>
</dbReference>